<evidence type="ECO:0000313" key="2">
    <source>
        <dbReference type="EMBL" id="AUI68425.1"/>
    </source>
</evidence>
<feature type="coiled-coil region" evidence="1">
    <location>
        <begin position="33"/>
        <end position="64"/>
    </location>
</feature>
<dbReference type="RefSeq" id="WP_062155034.1">
    <property type="nucleotide sequence ID" value="NZ_CP012373.2"/>
</dbReference>
<keyword evidence="1" id="KW-0175">Coiled coil</keyword>
<keyword evidence="3" id="KW-1185">Reference proteome</keyword>
<sequence length="130" mass="13527">MSDANRSVNLSGSTVGVISTGDNAHISIGTQQIASLQNASADAKEKLTQLIEQLNAELQKVPADKKKEAAEITELTDSLLQEASQQKPKQSLIKVTAKGLIDATKALAGVIPLALPIAESIASTISVLNP</sequence>
<organism evidence="2 3">
    <name type="scientific">Beggiatoa leptomitoformis</name>
    <dbReference type="NCBI Taxonomy" id="288004"/>
    <lineage>
        <taxon>Bacteria</taxon>
        <taxon>Pseudomonadati</taxon>
        <taxon>Pseudomonadota</taxon>
        <taxon>Gammaproteobacteria</taxon>
        <taxon>Thiotrichales</taxon>
        <taxon>Thiotrichaceae</taxon>
        <taxon>Beggiatoa</taxon>
    </lineage>
</organism>
<protein>
    <submittedName>
        <fullName evidence="2">Uncharacterized protein</fullName>
    </submittedName>
</protein>
<dbReference type="Proteomes" id="UP000234271">
    <property type="component" value="Chromosome"/>
</dbReference>
<dbReference type="OrthoDB" id="5629458at2"/>
<name>A0A2N9YDI0_9GAMM</name>
<dbReference type="STRING" id="288004.AL038_17505"/>
<dbReference type="KEGG" id="blep:AL038_17505"/>
<dbReference type="AlphaFoldDB" id="A0A2N9YDI0"/>
<evidence type="ECO:0000256" key="1">
    <source>
        <dbReference type="SAM" id="Coils"/>
    </source>
</evidence>
<reference evidence="3" key="1">
    <citation type="submission" date="2016-12" db="EMBL/GenBank/DDBJ databases">
        <title>Complete Genome Sequence of Beggiatoa leptomitiformis D-401.</title>
        <authorList>
            <person name="Fomenkov A."/>
            <person name="Vincze T."/>
            <person name="Grabovich M."/>
            <person name="Anton B.P."/>
            <person name="Dubinina G."/>
            <person name="Orlova M."/>
            <person name="Belousova E."/>
            <person name="Roberts R.J."/>
        </authorList>
    </citation>
    <scope>NUCLEOTIDE SEQUENCE [LARGE SCALE GENOMIC DNA]</scope>
    <source>
        <strain evidence="3">D-401</strain>
    </source>
</reference>
<dbReference type="EMBL" id="CP018889">
    <property type="protein sequence ID" value="AUI68425.1"/>
    <property type="molecule type" value="Genomic_DNA"/>
</dbReference>
<accession>A0A2N9YDI0</accession>
<proteinExistence type="predicted"/>
<evidence type="ECO:0000313" key="3">
    <source>
        <dbReference type="Proteomes" id="UP000234271"/>
    </source>
</evidence>
<gene>
    <name evidence="2" type="ORF">BLE401_06715</name>
</gene>